<dbReference type="InterPro" id="IPR008146">
    <property type="entry name" value="Gln_synth_cat_dom"/>
</dbReference>
<dbReference type="Pfam" id="PF00120">
    <property type="entry name" value="Gln-synt_C"/>
    <property type="match status" value="1"/>
</dbReference>
<dbReference type="PANTHER" id="PTHR43407">
    <property type="entry name" value="GLUTAMINE SYNTHETASE"/>
    <property type="match status" value="1"/>
</dbReference>
<keyword evidence="10" id="KW-1185">Reference proteome</keyword>
<dbReference type="GO" id="GO:0006542">
    <property type="term" value="P:glutamine biosynthetic process"/>
    <property type="evidence" value="ECO:0007669"/>
    <property type="project" value="InterPro"/>
</dbReference>
<evidence type="ECO:0000256" key="3">
    <source>
        <dbReference type="ARBA" id="ARBA00038790"/>
    </source>
</evidence>
<dbReference type="AlphaFoldDB" id="A0A8S4N2Q4"/>
<gene>
    <name evidence="9" type="ORF">OFUS_LOCUS2678</name>
</gene>
<proteinExistence type="inferred from homology"/>
<comment type="similarity">
    <text evidence="1 6 7">Belongs to the glutamine synthetase family.</text>
</comment>
<protein>
    <recommendedName>
        <fullName evidence="4">Lengsin</fullName>
    </recommendedName>
    <alternativeName>
        <fullName evidence="5">Glutamate-ammonia ligase domain-containing protein 1</fullName>
    </alternativeName>
</protein>
<feature type="domain" description="GS catalytic" evidence="8">
    <location>
        <begin position="127"/>
        <end position="451"/>
    </location>
</feature>
<dbReference type="GO" id="GO:0016020">
    <property type="term" value="C:membrane"/>
    <property type="evidence" value="ECO:0007669"/>
    <property type="project" value="TreeGrafter"/>
</dbReference>
<dbReference type="OrthoDB" id="77835at2759"/>
<dbReference type="SMART" id="SM01230">
    <property type="entry name" value="Gln-synt_C"/>
    <property type="match status" value="1"/>
</dbReference>
<dbReference type="InterPro" id="IPR036651">
    <property type="entry name" value="Gln_synt_N_sf"/>
</dbReference>
<reference evidence="9" key="1">
    <citation type="submission" date="2022-03" db="EMBL/GenBank/DDBJ databases">
        <authorList>
            <person name="Martin C."/>
        </authorList>
    </citation>
    <scope>NUCLEOTIDE SEQUENCE</scope>
</reference>
<name>A0A8S4N2Q4_OWEFU</name>
<comment type="subunit">
    <text evidence="3">Dodecamer. Interacts with BFSP2 and VIM.</text>
</comment>
<organism evidence="9 10">
    <name type="scientific">Owenia fusiformis</name>
    <name type="common">Polychaete worm</name>
    <dbReference type="NCBI Taxonomy" id="6347"/>
    <lineage>
        <taxon>Eukaryota</taxon>
        <taxon>Metazoa</taxon>
        <taxon>Spiralia</taxon>
        <taxon>Lophotrochozoa</taxon>
        <taxon>Annelida</taxon>
        <taxon>Polychaeta</taxon>
        <taxon>Sedentaria</taxon>
        <taxon>Canalipalpata</taxon>
        <taxon>Sabellida</taxon>
        <taxon>Oweniida</taxon>
        <taxon>Oweniidae</taxon>
        <taxon>Owenia</taxon>
    </lineage>
</organism>
<dbReference type="SUPFAM" id="SSF54368">
    <property type="entry name" value="Glutamine synthetase, N-terminal domain"/>
    <property type="match status" value="1"/>
</dbReference>
<dbReference type="Gene3D" id="3.10.20.70">
    <property type="entry name" value="Glutamine synthetase, N-terminal domain"/>
    <property type="match status" value="1"/>
</dbReference>
<dbReference type="SUPFAM" id="SSF55931">
    <property type="entry name" value="Glutamine synthetase/guanido kinase"/>
    <property type="match status" value="1"/>
</dbReference>
<comment type="caution">
    <text evidence="9">The sequence shown here is derived from an EMBL/GenBank/DDBJ whole genome shotgun (WGS) entry which is preliminary data.</text>
</comment>
<dbReference type="InterPro" id="IPR014746">
    <property type="entry name" value="Gln_synth/guanido_kin_cat_dom"/>
</dbReference>
<evidence type="ECO:0000256" key="2">
    <source>
        <dbReference type="ARBA" id="ARBA00037583"/>
    </source>
</evidence>
<accession>A0A8S4N2Q4</accession>
<dbReference type="GO" id="GO:0004356">
    <property type="term" value="F:glutamine synthetase activity"/>
    <property type="evidence" value="ECO:0007669"/>
    <property type="project" value="InterPro"/>
</dbReference>
<evidence type="ECO:0000313" key="9">
    <source>
        <dbReference type="EMBL" id="CAH1775361.1"/>
    </source>
</evidence>
<dbReference type="EMBL" id="CAIIXF020000001">
    <property type="protein sequence ID" value="CAH1775361.1"/>
    <property type="molecule type" value="Genomic_DNA"/>
</dbReference>
<dbReference type="GO" id="GO:0005737">
    <property type="term" value="C:cytoplasm"/>
    <property type="evidence" value="ECO:0007669"/>
    <property type="project" value="TreeGrafter"/>
</dbReference>
<evidence type="ECO:0000256" key="4">
    <source>
        <dbReference type="ARBA" id="ARBA00039404"/>
    </source>
</evidence>
<evidence type="ECO:0000256" key="6">
    <source>
        <dbReference type="PROSITE-ProRule" id="PRU01331"/>
    </source>
</evidence>
<evidence type="ECO:0000256" key="1">
    <source>
        <dbReference type="ARBA" id="ARBA00009897"/>
    </source>
</evidence>
<dbReference type="PROSITE" id="PS51987">
    <property type="entry name" value="GS_CATALYTIC"/>
    <property type="match status" value="1"/>
</dbReference>
<evidence type="ECO:0000313" key="10">
    <source>
        <dbReference type="Proteomes" id="UP000749559"/>
    </source>
</evidence>
<dbReference type="Gene3D" id="3.30.590.10">
    <property type="entry name" value="Glutamine synthetase/guanido kinase, catalytic domain"/>
    <property type="match status" value="1"/>
</dbReference>
<comment type="function">
    <text evidence="2">May act as a component of the cytoskeleton or as a chaperone for the reorganization of intermediate filament proteins during terminal differentiation in the lens. Does not seem to have enzymatic activity.</text>
</comment>
<evidence type="ECO:0000256" key="7">
    <source>
        <dbReference type="RuleBase" id="RU000384"/>
    </source>
</evidence>
<sequence>MTTALKKSIFLSDDDVTKLITLPCDYLRFTIPEAHGISRSKVVPKKCIADYVETGIAAGNISTLASPRCNVIPMALLDLSEERFENVFAVPVVDTFRLLPWAGNGEHKVGQVLCDMFKAKGDELPTPRSVAKAQLGRLTSMGLDLMIGLEFEFQLFHAETMEPVYKGTDIFADLLFLQNEGILYKIEKALSDIGIQVQAMHAEYGDGQFEFVTKPEFGIKALDNFFRFKLAVKEVCQQEGYIASFMSKPFPGICTNGTHFNHSLWKDGVNIFSGENDTKKMSEFMKQWTAGLLSHAKAMASLCCPSVNCYRRMHDMALPTLCNWGIDNRMALMRVKNYSPSHTYIESRLPSGISNPYNVAAATIAAGLDGVTNKLELPKEYDREAAVLPKIFAEALDALKDDVNFCEALGAEYAKEFIMFKKETEVDIFPHVLGSDDASFAKERDSYFKFC</sequence>
<dbReference type="Proteomes" id="UP000749559">
    <property type="component" value="Unassembled WGS sequence"/>
</dbReference>
<dbReference type="PANTHER" id="PTHR43407:SF1">
    <property type="entry name" value="LENGSIN"/>
    <property type="match status" value="1"/>
</dbReference>
<evidence type="ECO:0000256" key="5">
    <source>
        <dbReference type="ARBA" id="ARBA00042675"/>
    </source>
</evidence>
<evidence type="ECO:0000259" key="8">
    <source>
        <dbReference type="PROSITE" id="PS51987"/>
    </source>
</evidence>